<sequence length="458" mass="48146">MKLNRLLTIAVAIVLTLTLSCEDDFNDTQEPVQKAAQLKFVPGEILIKFKDGDKSSSRTKSSALSLIMGNVVEIITTNAMKTTSKSTNRGDLMLVTSKLGTMEAIALLKDLPEIEYAEPNWIYQHFDFPTSNDPYYVNGLLWGMYGDATAPANLFGSQAGEAWAAGHTGSTDVYVGVIDEGAQYSHEDLKANFWTNPFDPIDGTDNDGNGYKDDVHGWDFDKNDNSTYDGTQDDHGTHVSGTIGAVGGNGTGVAGVNWQVTIISAKFLGRRGGTTANAIKAVDYITDLKTRNGLNIVATNNSWGGGGFSQALQDAIERANRANILFCAAAGNGGSDGVGDDNDKTANYPSNYPNTNVIAVASITSTGARSLWSNYGATTVDIGAPGSGIYSTLPNGYGSYSGTSMATPHVTGACALYASTHPGASAATIKDAILRSTVSTASLSNKCVTGGRLNVSGF</sequence>
<protein>
    <submittedName>
        <fullName evidence="9">S8 family serine peptidase</fullName>
    </submittedName>
</protein>
<dbReference type="Proteomes" id="UP000318528">
    <property type="component" value="Unassembled WGS sequence"/>
</dbReference>
<dbReference type="InterPro" id="IPR050131">
    <property type="entry name" value="Peptidase_S8_subtilisin-like"/>
</dbReference>
<evidence type="ECO:0000313" key="11">
    <source>
        <dbReference type="Proteomes" id="UP000318669"/>
    </source>
</evidence>
<feature type="active site" description="Charge relay system" evidence="5">
    <location>
        <position position="179"/>
    </location>
</feature>
<comment type="caution">
    <text evidence="9">The sequence shown here is derived from an EMBL/GenBank/DDBJ whole genome shotgun (WGS) entry which is preliminary data.</text>
</comment>
<dbReference type="GO" id="GO:0004252">
    <property type="term" value="F:serine-type endopeptidase activity"/>
    <property type="evidence" value="ECO:0007669"/>
    <property type="project" value="UniProtKB-UniRule"/>
</dbReference>
<dbReference type="InterPro" id="IPR015500">
    <property type="entry name" value="Peptidase_S8_subtilisin-rel"/>
</dbReference>
<dbReference type="AlphaFoldDB" id="A0A553BL48"/>
<dbReference type="PROSITE" id="PS00138">
    <property type="entry name" value="SUBTILASE_SER"/>
    <property type="match status" value="1"/>
</dbReference>
<keyword evidence="4 5" id="KW-0720">Serine protease</keyword>
<keyword evidence="10" id="KW-1185">Reference proteome</keyword>
<dbReference type="PANTHER" id="PTHR43806">
    <property type="entry name" value="PEPTIDASE S8"/>
    <property type="match status" value="1"/>
</dbReference>
<evidence type="ECO:0000313" key="9">
    <source>
        <dbReference type="EMBL" id="TRX08961.1"/>
    </source>
</evidence>
<evidence type="ECO:0000313" key="8">
    <source>
        <dbReference type="EMBL" id="TRX05043.1"/>
    </source>
</evidence>
<accession>A0A553BL48</accession>
<feature type="domain" description="Fervidolysin-like N-terminal prodomain" evidence="7">
    <location>
        <begin position="28"/>
        <end position="120"/>
    </location>
</feature>
<evidence type="ECO:0000259" key="7">
    <source>
        <dbReference type="Pfam" id="PF22148"/>
    </source>
</evidence>
<feature type="domain" description="Peptidase S8/S53" evidence="6">
    <location>
        <begin position="171"/>
        <end position="445"/>
    </location>
</feature>
<reference evidence="10 11" key="1">
    <citation type="submission" date="2019-07" db="EMBL/GenBank/DDBJ databases">
        <title>Novel species of Flavobacterium.</title>
        <authorList>
            <person name="Liu Q."/>
            <person name="Xin Y.-H."/>
        </authorList>
    </citation>
    <scope>NUCLEOTIDE SEQUENCE [LARGE SCALE GENOMIC DNA]</scope>
    <source>
        <strain evidence="8 10">GSP39</strain>
        <strain evidence="9 11">GSR22</strain>
    </source>
</reference>
<evidence type="ECO:0000259" key="6">
    <source>
        <dbReference type="Pfam" id="PF00082"/>
    </source>
</evidence>
<dbReference type="PRINTS" id="PR00723">
    <property type="entry name" value="SUBTILISIN"/>
</dbReference>
<evidence type="ECO:0000256" key="4">
    <source>
        <dbReference type="ARBA" id="ARBA00022825"/>
    </source>
</evidence>
<dbReference type="SUPFAM" id="SSF52743">
    <property type="entry name" value="Subtilisin-like"/>
    <property type="match status" value="1"/>
</dbReference>
<organism evidence="9 11">
    <name type="scientific">Flavobacterium gawalongense</name>
    <dbReference type="NCBI Taxonomy" id="2594432"/>
    <lineage>
        <taxon>Bacteria</taxon>
        <taxon>Pseudomonadati</taxon>
        <taxon>Bacteroidota</taxon>
        <taxon>Flavobacteriia</taxon>
        <taxon>Flavobacteriales</taxon>
        <taxon>Flavobacteriaceae</taxon>
        <taxon>Flavobacterium</taxon>
    </lineage>
</organism>
<dbReference type="PROSITE" id="PS00137">
    <property type="entry name" value="SUBTILASE_HIS"/>
    <property type="match status" value="1"/>
</dbReference>
<evidence type="ECO:0000256" key="1">
    <source>
        <dbReference type="ARBA" id="ARBA00011073"/>
    </source>
</evidence>
<dbReference type="RefSeq" id="WP_143387946.1">
    <property type="nucleotide sequence ID" value="NZ_VJZL01000017.1"/>
</dbReference>
<feature type="active site" description="Charge relay system" evidence="5">
    <location>
        <position position="404"/>
    </location>
</feature>
<dbReference type="EMBL" id="VJZL01000017">
    <property type="protein sequence ID" value="TRX08961.1"/>
    <property type="molecule type" value="Genomic_DNA"/>
</dbReference>
<feature type="active site" description="Charge relay system" evidence="5">
    <location>
        <position position="235"/>
    </location>
</feature>
<evidence type="ECO:0000256" key="3">
    <source>
        <dbReference type="ARBA" id="ARBA00022801"/>
    </source>
</evidence>
<dbReference type="EMBL" id="VJZN01000020">
    <property type="protein sequence ID" value="TRX05043.1"/>
    <property type="molecule type" value="Genomic_DNA"/>
</dbReference>
<dbReference type="InterPro" id="IPR034204">
    <property type="entry name" value="PfSUB1-like_cat_dom"/>
</dbReference>
<comment type="similarity">
    <text evidence="1 5">Belongs to the peptidase S8 family.</text>
</comment>
<evidence type="ECO:0000313" key="10">
    <source>
        <dbReference type="Proteomes" id="UP000318528"/>
    </source>
</evidence>
<dbReference type="PROSITE" id="PS51257">
    <property type="entry name" value="PROKAR_LIPOPROTEIN"/>
    <property type="match status" value="1"/>
</dbReference>
<dbReference type="Gene3D" id="3.40.50.200">
    <property type="entry name" value="Peptidase S8/S53 domain"/>
    <property type="match status" value="1"/>
</dbReference>
<dbReference type="Proteomes" id="UP000318669">
    <property type="component" value="Unassembled WGS sequence"/>
</dbReference>
<dbReference type="PANTHER" id="PTHR43806:SF11">
    <property type="entry name" value="CEREVISIN-RELATED"/>
    <property type="match status" value="1"/>
</dbReference>
<evidence type="ECO:0000256" key="2">
    <source>
        <dbReference type="ARBA" id="ARBA00022670"/>
    </source>
</evidence>
<dbReference type="InterPro" id="IPR022398">
    <property type="entry name" value="Peptidase_S8_His-AS"/>
</dbReference>
<dbReference type="Pfam" id="PF00082">
    <property type="entry name" value="Peptidase_S8"/>
    <property type="match status" value="1"/>
</dbReference>
<proteinExistence type="inferred from homology"/>
<dbReference type="InterPro" id="IPR036852">
    <property type="entry name" value="Peptidase_S8/S53_dom_sf"/>
</dbReference>
<keyword evidence="2 5" id="KW-0645">Protease</keyword>
<dbReference type="CDD" id="cd07473">
    <property type="entry name" value="Peptidases_S8_Subtilisin_like"/>
    <property type="match status" value="1"/>
</dbReference>
<keyword evidence="3 5" id="KW-0378">Hydrolase</keyword>
<dbReference type="GO" id="GO:0006508">
    <property type="term" value="P:proteolysis"/>
    <property type="evidence" value="ECO:0007669"/>
    <property type="project" value="UniProtKB-KW"/>
</dbReference>
<dbReference type="PROSITE" id="PS51892">
    <property type="entry name" value="SUBTILASE"/>
    <property type="match status" value="1"/>
</dbReference>
<name>A0A553BL48_9FLAO</name>
<dbReference type="InterPro" id="IPR023828">
    <property type="entry name" value="Peptidase_S8_Ser-AS"/>
</dbReference>
<evidence type="ECO:0000256" key="5">
    <source>
        <dbReference type="PROSITE-ProRule" id="PRU01240"/>
    </source>
</evidence>
<gene>
    <name evidence="9" type="ORF">FNW11_10485</name>
    <name evidence="8" type="ORF">FNW12_12060</name>
</gene>
<dbReference type="OrthoDB" id="1055762at2"/>
<dbReference type="InterPro" id="IPR054399">
    <property type="entry name" value="Fervidolysin-like_N_prodom"/>
</dbReference>
<dbReference type="Pfam" id="PF22148">
    <property type="entry name" value="Fervidolysin_NPro-like"/>
    <property type="match status" value="1"/>
</dbReference>
<dbReference type="InterPro" id="IPR000209">
    <property type="entry name" value="Peptidase_S8/S53_dom"/>
</dbReference>